<dbReference type="SUPFAM" id="SSF55961">
    <property type="entry name" value="Bet v1-like"/>
    <property type="match status" value="1"/>
</dbReference>
<dbReference type="VEuPathDB" id="PlasmoDB:PVSEL_0600010"/>
<feature type="compositionally biased region" description="Basic and acidic residues" evidence="1">
    <location>
        <begin position="35"/>
        <end position="47"/>
    </location>
</feature>
<feature type="region of interest" description="Disordered" evidence="1">
    <location>
        <begin position="85"/>
        <end position="108"/>
    </location>
</feature>
<dbReference type="VEuPathDB" id="PlasmoDB:PVPCR_1400020"/>
<gene>
    <name evidence="3" type="ORF">PVSEL_0600010</name>
</gene>
<feature type="chain" id="PRO_5028091541" evidence="2">
    <location>
        <begin position="20"/>
        <end position="411"/>
    </location>
</feature>
<feature type="signal peptide" evidence="2">
    <location>
        <begin position="1"/>
        <end position="19"/>
    </location>
</feature>
<evidence type="ECO:0000256" key="1">
    <source>
        <dbReference type="SAM" id="MobiDB-lite"/>
    </source>
</evidence>
<feature type="region of interest" description="Disordered" evidence="1">
    <location>
        <begin position="23"/>
        <end position="63"/>
    </location>
</feature>
<sequence length="411" mass="47812">MKVMSVTLFSLIIFNIVLAKNTSDSGPTTNSSSLLEEKTKENHKTAEKSINVKGKRPYKKGHEENYGDMVKDIFMPLEDDYQYSLNNSHKQDDVPPPVSNGPKKQKFTEKRQLRTINENNEIYQKPKDLLCTDPKKDSKTTEKTKLNTKIKAKLNTIIKSKPIVRYSTSKDVYNKHKHLLCTNPEETKQAEELMDEAVEHLQYHATSKDGYEFDSKNYLKDINFCKKNHEGQKVVKGRYVKPCSNKYYQVINKIWDPDFTNVFDNIHTKRKIVRVYNPNLVIIQQRYKDFKGHHKYFYALAKKVRISEDQTIIVMTSVNINDGHPSKETFINKVIENANLFKTQINSEDDIRSGQLEKEFLNIGGYLIKKIPSHVSITYIKSMYGNASINKKPIIKKPIIKTDLKRFLHRK</sequence>
<keyword evidence="2" id="KW-0732">Signal</keyword>
<reference evidence="3 4" key="1">
    <citation type="submission" date="2020-08" db="EMBL/GenBank/DDBJ databases">
        <authorList>
            <person name="Ramaprasad A."/>
        </authorList>
    </citation>
    <scope>NUCLEOTIDE SEQUENCE [LARGE SCALE GENOMIC DNA]</scope>
</reference>
<feature type="compositionally biased region" description="Polar residues" evidence="1">
    <location>
        <begin position="23"/>
        <end position="34"/>
    </location>
</feature>
<evidence type="ECO:0000313" key="3">
    <source>
        <dbReference type="EMBL" id="CAD2099499.1"/>
    </source>
</evidence>
<name>A0A6V7SM22_PLAVN</name>
<accession>A0A6V7SM22</accession>
<organism evidence="3 4">
    <name type="scientific">Plasmodium vinckei</name>
    <dbReference type="NCBI Taxonomy" id="5860"/>
    <lineage>
        <taxon>Eukaryota</taxon>
        <taxon>Sar</taxon>
        <taxon>Alveolata</taxon>
        <taxon>Apicomplexa</taxon>
        <taxon>Aconoidasida</taxon>
        <taxon>Haemosporida</taxon>
        <taxon>Plasmodiidae</taxon>
        <taxon>Plasmodium</taxon>
        <taxon>Plasmodium (Vinckeia)</taxon>
    </lineage>
</organism>
<dbReference type="VEuPathDB" id="PlasmoDB:PVLDE_0201700"/>
<dbReference type="EMBL" id="LR865427">
    <property type="protein sequence ID" value="CAD2099499.1"/>
    <property type="molecule type" value="Genomic_DNA"/>
</dbReference>
<dbReference type="VEuPathDB" id="PlasmoDB:PVVCY_1000080"/>
<dbReference type="AlphaFoldDB" id="A0A6V7SM22"/>
<evidence type="ECO:0000256" key="2">
    <source>
        <dbReference type="SAM" id="SignalP"/>
    </source>
</evidence>
<dbReference type="Proteomes" id="UP000515697">
    <property type="component" value="Chromosome PVSEL_06"/>
</dbReference>
<evidence type="ECO:0000313" key="4">
    <source>
        <dbReference type="Proteomes" id="UP000515697"/>
    </source>
</evidence>
<proteinExistence type="predicted"/>
<dbReference type="Gene3D" id="3.30.530.20">
    <property type="match status" value="1"/>
</dbReference>
<dbReference type="VEuPathDB" id="PlasmoDB:PVBDA_1407000"/>
<dbReference type="InterPro" id="IPR023393">
    <property type="entry name" value="START-like_dom_sf"/>
</dbReference>
<dbReference type="NCBIfam" id="TIGR01599">
    <property type="entry name" value="PYST-A"/>
    <property type="match status" value="1"/>
</dbReference>
<dbReference type="InterPro" id="IPR006486">
    <property type="entry name" value="PYST_A"/>
</dbReference>
<protein>
    <submittedName>
        <fullName evidence="3">Fam-a protein</fullName>
    </submittedName>
</protein>
<dbReference type="VEuPathDB" id="PlasmoDB:PVPCR_0101710"/>